<evidence type="ECO:0000313" key="2">
    <source>
        <dbReference type="EMBL" id="PBK65272.1"/>
    </source>
</evidence>
<proteinExistence type="predicted"/>
<reference evidence="3" key="1">
    <citation type="journal article" date="2017" name="Nat. Ecol. Evol.">
        <title>Genome expansion and lineage-specific genetic innovations in the forest pathogenic fungi Armillaria.</title>
        <authorList>
            <person name="Sipos G."/>
            <person name="Prasanna A.N."/>
            <person name="Walter M.C."/>
            <person name="O'Connor E."/>
            <person name="Balint B."/>
            <person name="Krizsan K."/>
            <person name="Kiss B."/>
            <person name="Hess J."/>
            <person name="Varga T."/>
            <person name="Slot J."/>
            <person name="Riley R."/>
            <person name="Boka B."/>
            <person name="Rigling D."/>
            <person name="Barry K."/>
            <person name="Lee J."/>
            <person name="Mihaltcheva S."/>
            <person name="LaButti K."/>
            <person name="Lipzen A."/>
            <person name="Waldron R."/>
            <person name="Moloney N.M."/>
            <person name="Sperisen C."/>
            <person name="Kredics L."/>
            <person name="Vagvoelgyi C."/>
            <person name="Patrignani A."/>
            <person name="Fitzpatrick D."/>
            <person name="Nagy I."/>
            <person name="Doyle S."/>
            <person name="Anderson J.B."/>
            <person name="Grigoriev I.V."/>
            <person name="Gueldener U."/>
            <person name="Muensterkoetter M."/>
            <person name="Nagy L.G."/>
        </authorList>
    </citation>
    <scope>NUCLEOTIDE SEQUENCE [LARGE SCALE GENOMIC DNA]</scope>
    <source>
        <strain evidence="3">28-4</strain>
    </source>
</reference>
<dbReference type="AlphaFoldDB" id="A0A2H3BE08"/>
<dbReference type="EMBL" id="KZ293446">
    <property type="protein sequence ID" value="PBK65272.1"/>
    <property type="molecule type" value="Genomic_DNA"/>
</dbReference>
<protein>
    <submittedName>
        <fullName evidence="2">Uncharacterized protein</fullName>
    </submittedName>
</protein>
<organism evidence="2 3">
    <name type="scientific">Armillaria solidipes</name>
    <dbReference type="NCBI Taxonomy" id="1076256"/>
    <lineage>
        <taxon>Eukaryota</taxon>
        <taxon>Fungi</taxon>
        <taxon>Dikarya</taxon>
        <taxon>Basidiomycota</taxon>
        <taxon>Agaricomycotina</taxon>
        <taxon>Agaricomycetes</taxon>
        <taxon>Agaricomycetidae</taxon>
        <taxon>Agaricales</taxon>
        <taxon>Marasmiineae</taxon>
        <taxon>Physalacriaceae</taxon>
        <taxon>Armillaria</taxon>
    </lineage>
</organism>
<evidence type="ECO:0000256" key="1">
    <source>
        <dbReference type="SAM" id="MobiDB-lite"/>
    </source>
</evidence>
<feature type="compositionally biased region" description="Basic and acidic residues" evidence="1">
    <location>
        <begin position="46"/>
        <end position="57"/>
    </location>
</feature>
<feature type="region of interest" description="Disordered" evidence="1">
    <location>
        <begin position="1"/>
        <end position="66"/>
    </location>
</feature>
<gene>
    <name evidence="2" type="ORF">ARMSODRAFT_1022391</name>
</gene>
<evidence type="ECO:0000313" key="3">
    <source>
        <dbReference type="Proteomes" id="UP000218334"/>
    </source>
</evidence>
<feature type="compositionally biased region" description="Low complexity" evidence="1">
    <location>
        <begin position="16"/>
        <end position="37"/>
    </location>
</feature>
<sequence>MVKGQMLGENTRSRTHIASSISWSSSTSSQRLSPQLSDPQYQQGGSDKHADNERYHDGSQTTRDGVVTRAISSIGAQNGGDSNGDHHSGGDALRECHALVTVAQGAFRTRKILVFAVVITGHLKLRLQVHKEWDHYISRTIQMFARPMFSTPHLDPLPVPTLDLQAEASGYAIVQAVSGRSLSPLISFFTCFLSM</sequence>
<accession>A0A2H3BE08</accession>
<name>A0A2H3BE08_9AGAR</name>
<keyword evidence="3" id="KW-1185">Reference proteome</keyword>
<dbReference type="Proteomes" id="UP000218334">
    <property type="component" value="Unassembled WGS sequence"/>
</dbReference>